<protein>
    <submittedName>
        <fullName evidence="2">DNA-binding transcriptional regulator, MarR family</fullName>
    </submittedName>
</protein>
<evidence type="ECO:0000313" key="2">
    <source>
        <dbReference type="EMBL" id="SHG58823.1"/>
    </source>
</evidence>
<reference evidence="2 3" key="1">
    <citation type="submission" date="2016-11" db="EMBL/GenBank/DDBJ databases">
        <authorList>
            <person name="Jaros S."/>
            <person name="Januszkiewicz K."/>
            <person name="Wedrychowicz H."/>
        </authorList>
    </citation>
    <scope>NUCLEOTIDE SEQUENCE [LARGE SCALE GENOMIC DNA]</scope>
    <source>
        <strain evidence="2 3">DSM 24574</strain>
    </source>
</reference>
<dbReference type="RefSeq" id="WP_073131554.1">
    <property type="nucleotide sequence ID" value="NZ_FQWQ01000001.1"/>
</dbReference>
<feature type="domain" description="HTH marR-type" evidence="1">
    <location>
        <begin position="13"/>
        <end position="149"/>
    </location>
</feature>
<dbReference type="InterPro" id="IPR036388">
    <property type="entry name" value="WH-like_DNA-bd_sf"/>
</dbReference>
<dbReference type="Proteomes" id="UP000184212">
    <property type="component" value="Unassembled WGS sequence"/>
</dbReference>
<gene>
    <name evidence="2" type="ORF">SAMN04488109_0957</name>
</gene>
<name>A0A1M5L339_9BACT</name>
<organism evidence="2 3">
    <name type="scientific">Chryseolinea serpens</name>
    <dbReference type="NCBI Taxonomy" id="947013"/>
    <lineage>
        <taxon>Bacteria</taxon>
        <taxon>Pseudomonadati</taxon>
        <taxon>Bacteroidota</taxon>
        <taxon>Cytophagia</taxon>
        <taxon>Cytophagales</taxon>
        <taxon>Fulvivirgaceae</taxon>
        <taxon>Chryseolinea</taxon>
    </lineage>
</organism>
<keyword evidence="2" id="KW-0238">DNA-binding</keyword>
<dbReference type="STRING" id="947013.SAMN04488109_0957"/>
<proteinExistence type="predicted"/>
<dbReference type="SUPFAM" id="SSF46785">
    <property type="entry name" value="Winged helix' DNA-binding domain"/>
    <property type="match status" value="1"/>
</dbReference>
<keyword evidence="3" id="KW-1185">Reference proteome</keyword>
<dbReference type="PRINTS" id="PR00598">
    <property type="entry name" value="HTHMARR"/>
</dbReference>
<dbReference type="AlphaFoldDB" id="A0A1M5L339"/>
<dbReference type="GO" id="GO:0003677">
    <property type="term" value="F:DNA binding"/>
    <property type="evidence" value="ECO:0007669"/>
    <property type="project" value="UniProtKB-KW"/>
</dbReference>
<dbReference type="OrthoDB" id="763883at2"/>
<dbReference type="Pfam" id="PF01047">
    <property type="entry name" value="MarR"/>
    <property type="match status" value="1"/>
</dbReference>
<dbReference type="Gene3D" id="1.10.10.10">
    <property type="entry name" value="Winged helix-like DNA-binding domain superfamily/Winged helix DNA-binding domain"/>
    <property type="match status" value="1"/>
</dbReference>
<dbReference type="InterPro" id="IPR036390">
    <property type="entry name" value="WH_DNA-bd_sf"/>
</dbReference>
<dbReference type="EMBL" id="FQWQ01000001">
    <property type="protein sequence ID" value="SHG58823.1"/>
    <property type="molecule type" value="Genomic_DNA"/>
</dbReference>
<evidence type="ECO:0000259" key="1">
    <source>
        <dbReference type="PROSITE" id="PS50995"/>
    </source>
</evidence>
<dbReference type="SMART" id="SM00347">
    <property type="entry name" value="HTH_MARR"/>
    <property type="match status" value="1"/>
</dbReference>
<dbReference type="PANTHER" id="PTHR33164">
    <property type="entry name" value="TRANSCRIPTIONAL REGULATOR, MARR FAMILY"/>
    <property type="match status" value="1"/>
</dbReference>
<dbReference type="GO" id="GO:0003700">
    <property type="term" value="F:DNA-binding transcription factor activity"/>
    <property type="evidence" value="ECO:0007669"/>
    <property type="project" value="InterPro"/>
</dbReference>
<dbReference type="InterPro" id="IPR000835">
    <property type="entry name" value="HTH_MarR-typ"/>
</dbReference>
<dbReference type="PANTHER" id="PTHR33164:SF43">
    <property type="entry name" value="HTH-TYPE TRANSCRIPTIONAL REPRESSOR YETL"/>
    <property type="match status" value="1"/>
</dbReference>
<accession>A0A1M5L339</accession>
<evidence type="ECO:0000313" key="3">
    <source>
        <dbReference type="Proteomes" id="UP000184212"/>
    </source>
</evidence>
<sequence>MSLEKDIMLADVRSEHQRALINILYTYYYLVDRMNSLFKNNEVTRQQYNVLRILKKHHPHNISVNVIKRSMFDKMSDVSRIVERLRIKGLVQRQSGLKDKRSVDVSITEKGLELLSIMDPQVDTLGQLLGNLTEPETLVLNTLLDKIRTLEETTHISGAQRGHHSDEKIITLAALKL</sequence>
<dbReference type="PROSITE" id="PS50995">
    <property type="entry name" value="HTH_MARR_2"/>
    <property type="match status" value="1"/>
</dbReference>
<dbReference type="InterPro" id="IPR039422">
    <property type="entry name" value="MarR/SlyA-like"/>
</dbReference>
<dbReference type="GO" id="GO:0006950">
    <property type="term" value="P:response to stress"/>
    <property type="evidence" value="ECO:0007669"/>
    <property type="project" value="TreeGrafter"/>
</dbReference>